<evidence type="ECO:0000256" key="1">
    <source>
        <dbReference type="ARBA" id="ARBA00023016"/>
    </source>
</evidence>
<keyword evidence="6" id="KW-1185">Reference proteome</keyword>
<dbReference type="Gene3D" id="2.60.40.790">
    <property type="match status" value="1"/>
</dbReference>
<dbReference type="InterPro" id="IPR002068">
    <property type="entry name" value="A-crystallin/Hsp20_dom"/>
</dbReference>
<dbReference type="PROSITE" id="PS01031">
    <property type="entry name" value="SHSP"/>
    <property type="match status" value="1"/>
</dbReference>
<dbReference type="InterPro" id="IPR031107">
    <property type="entry name" value="Small_HSP"/>
</dbReference>
<evidence type="ECO:0000313" key="6">
    <source>
        <dbReference type="Proteomes" id="UP001159364"/>
    </source>
</evidence>
<organism evidence="5 6">
    <name type="scientific">Erythroxylum novogranatense</name>
    <dbReference type="NCBI Taxonomy" id="1862640"/>
    <lineage>
        <taxon>Eukaryota</taxon>
        <taxon>Viridiplantae</taxon>
        <taxon>Streptophyta</taxon>
        <taxon>Embryophyta</taxon>
        <taxon>Tracheophyta</taxon>
        <taxon>Spermatophyta</taxon>
        <taxon>Magnoliopsida</taxon>
        <taxon>eudicotyledons</taxon>
        <taxon>Gunneridae</taxon>
        <taxon>Pentapetalae</taxon>
        <taxon>rosids</taxon>
        <taxon>fabids</taxon>
        <taxon>Malpighiales</taxon>
        <taxon>Erythroxylaceae</taxon>
        <taxon>Erythroxylum</taxon>
    </lineage>
</organism>
<dbReference type="SUPFAM" id="SSF49764">
    <property type="entry name" value="HSP20-like chaperones"/>
    <property type="match status" value="1"/>
</dbReference>
<sequence length="136" mass="15916">MSLIPSFFGKRQSRVFDPLSGENAWFVNTLINWKETPEANVFRADLSGLKKEKVKVEVKDGRLLQIRGERHVEKEDRNDMWHRIERSSGKFLRRLRIPENVKMDKVKASMENRVLTVIVPKEQAKKPDLKSIKISD</sequence>
<evidence type="ECO:0000256" key="2">
    <source>
        <dbReference type="PROSITE-ProRule" id="PRU00285"/>
    </source>
</evidence>
<evidence type="ECO:0000256" key="3">
    <source>
        <dbReference type="RuleBase" id="RU003616"/>
    </source>
</evidence>
<comment type="caution">
    <text evidence="5">The sequence shown here is derived from an EMBL/GenBank/DDBJ whole genome shotgun (WGS) entry which is preliminary data.</text>
</comment>
<feature type="domain" description="SHSP" evidence="4">
    <location>
        <begin position="22"/>
        <end position="136"/>
    </location>
</feature>
<dbReference type="EMBL" id="JAIWQS010000012">
    <property type="protein sequence ID" value="KAJ8748812.1"/>
    <property type="molecule type" value="Genomic_DNA"/>
</dbReference>
<evidence type="ECO:0000313" key="5">
    <source>
        <dbReference type="EMBL" id="KAJ8748812.1"/>
    </source>
</evidence>
<accession>A0AAV8S9F9</accession>
<evidence type="ECO:0000259" key="4">
    <source>
        <dbReference type="PROSITE" id="PS01031"/>
    </source>
</evidence>
<dbReference type="InterPro" id="IPR008978">
    <property type="entry name" value="HSP20-like_chaperone"/>
</dbReference>
<dbReference type="PANTHER" id="PTHR11527">
    <property type="entry name" value="HEAT-SHOCK PROTEIN 20 FAMILY MEMBER"/>
    <property type="match status" value="1"/>
</dbReference>
<dbReference type="AlphaFoldDB" id="A0AAV8S9F9"/>
<protein>
    <recommendedName>
        <fullName evidence="4">SHSP domain-containing protein</fullName>
    </recommendedName>
</protein>
<name>A0AAV8S9F9_9ROSI</name>
<reference evidence="5 6" key="1">
    <citation type="submission" date="2021-09" db="EMBL/GenBank/DDBJ databases">
        <title>Genomic insights and catalytic innovation underlie evolution of tropane alkaloids biosynthesis.</title>
        <authorList>
            <person name="Wang Y.-J."/>
            <person name="Tian T."/>
            <person name="Huang J.-P."/>
            <person name="Huang S.-X."/>
        </authorList>
    </citation>
    <scope>NUCLEOTIDE SEQUENCE [LARGE SCALE GENOMIC DNA]</scope>
    <source>
        <strain evidence="5">KIB-2018</strain>
        <tissue evidence="5">Leaf</tissue>
    </source>
</reference>
<proteinExistence type="inferred from homology"/>
<dbReference type="Pfam" id="PF00011">
    <property type="entry name" value="HSP20"/>
    <property type="match status" value="1"/>
</dbReference>
<comment type="similarity">
    <text evidence="2 3">Belongs to the small heat shock protein (HSP20) family.</text>
</comment>
<gene>
    <name evidence="5" type="ORF">K2173_011369</name>
</gene>
<keyword evidence="1" id="KW-0346">Stress response</keyword>
<dbReference type="Proteomes" id="UP001159364">
    <property type="component" value="Linkage Group LG12"/>
</dbReference>